<dbReference type="SMART" id="SM01371">
    <property type="entry name" value="TFIIA"/>
    <property type="match status" value="1"/>
</dbReference>
<dbReference type="eggNOG" id="KOG2652">
    <property type="taxonomic scope" value="Eukaryota"/>
</dbReference>
<dbReference type="InterPro" id="IPR004855">
    <property type="entry name" value="TFIIA_asu/bsu"/>
</dbReference>
<keyword evidence="8" id="KW-1185">Reference proteome</keyword>
<dbReference type="AlphaFoldDB" id="A0A151NWB7"/>
<feature type="region of interest" description="Disordered" evidence="6">
    <location>
        <begin position="392"/>
        <end position="439"/>
    </location>
</feature>
<dbReference type="CTD" id="11036"/>
<evidence type="ECO:0000256" key="5">
    <source>
        <dbReference type="ARBA" id="ARBA00023242"/>
    </source>
</evidence>
<comment type="subcellular location">
    <subcellularLocation>
        <location evidence="1">Nucleus</location>
    </subcellularLocation>
</comment>
<evidence type="ECO:0000313" key="7">
    <source>
        <dbReference type="EMBL" id="KYO41202.1"/>
    </source>
</evidence>
<dbReference type="GO" id="GO:0005672">
    <property type="term" value="C:transcription factor TFIIA complex"/>
    <property type="evidence" value="ECO:0007669"/>
    <property type="project" value="InterPro"/>
</dbReference>
<evidence type="ECO:0000256" key="1">
    <source>
        <dbReference type="ARBA" id="ARBA00004123"/>
    </source>
</evidence>
<keyword evidence="3" id="KW-0805">Transcription regulation</keyword>
<dbReference type="FunFam" id="2.30.18.10:FF:000002">
    <property type="entry name" value="Transcription initiation factor IIA subunit 1"/>
    <property type="match status" value="1"/>
</dbReference>
<dbReference type="Gene3D" id="1.10.287.100">
    <property type="match status" value="1"/>
</dbReference>
<feature type="compositionally biased region" description="Low complexity" evidence="6">
    <location>
        <begin position="401"/>
        <end position="411"/>
    </location>
</feature>
<reference evidence="7 8" key="1">
    <citation type="journal article" date="2012" name="Genome Biol.">
        <title>Sequencing three crocodilian genomes to illuminate the evolution of archosaurs and amniotes.</title>
        <authorList>
            <person name="St John J.A."/>
            <person name="Braun E.L."/>
            <person name="Isberg S.R."/>
            <person name="Miles L.G."/>
            <person name="Chong A.Y."/>
            <person name="Gongora J."/>
            <person name="Dalzell P."/>
            <person name="Moran C."/>
            <person name="Bed'hom B."/>
            <person name="Abzhanov A."/>
            <person name="Burgess S.C."/>
            <person name="Cooksey A.M."/>
            <person name="Castoe T.A."/>
            <person name="Crawford N.G."/>
            <person name="Densmore L.D."/>
            <person name="Drew J.C."/>
            <person name="Edwards S.V."/>
            <person name="Faircloth B.C."/>
            <person name="Fujita M.K."/>
            <person name="Greenwold M.J."/>
            <person name="Hoffmann F.G."/>
            <person name="Howard J.M."/>
            <person name="Iguchi T."/>
            <person name="Janes D.E."/>
            <person name="Khan S.Y."/>
            <person name="Kohno S."/>
            <person name="de Koning A.J."/>
            <person name="Lance S.L."/>
            <person name="McCarthy F.M."/>
            <person name="McCormack J.E."/>
            <person name="Merchant M.E."/>
            <person name="Peterson D.G."/>
            <person name="Pollock D.D."/>
            <person name="Pourmand N."/>
            <person name="Raney B.J."/>
            <person name="Roessler K.A."/>
            <person name="Sanford J.R."/>
            <person name="Sawyer R.H."/>
            <person name="Schmidt C.J."/>
            <person name="Triplett E.W."/>
            <person name="Tuberville T.D."/>
            <person name="Venegas-Anaya M."/>
            <person name="Howard J.T."/>
            <person name="Jarvis E.D."/>
            <person name="Guillette L.J.Jr."/>
            <person name="Glenn T.C."/>
            <person name="Green R.E."/>
            <person name="Ray D.A."/>
        </authorList>
    </citation>
    <scope>NUCLEOTIDE SEQUENCE [LARGE SCALE GENOMIC DNA]</scope>
    <source>
        <strain evidence="7">KSC_2009_1</strain>
    </source>
</reference>
<dbReference type="SUPFAM" id="SSF47396">
    <property type="entry name" value="Transcription factor IIA (TFIIA), alpha-helical domain"/>
    <property type="match status" value="1"/>
</dbReference>
<dbReference type="Pfam" id="PF03153">
    <property type="entry name" value="TFIIA"/>
    <property type="match status" value="1"/>
</dbReference>
<feature type="compositionally biased region" description="Basic and acidic residues" evidence="6">
    <location>
        <begin position="364"/>
        <end position="375"/>
    </location>
</feature>
<accession>A0A151NWB7</accession>
<feature type="region of interest" description="Disordered" evidence="6">
    <location>
        <begin position="357"/>
        <end position="377"/>
    </location>
</feature>
<keyword evidence="4" id="KW-0804">Transcription</keyword>
<dbReference type="OrthoDB" id="6275927at2759"/>
<dbReference type="eggNOG" id="KOG2677">
    <property type="taxonomic scope" value="Eukaryota"/>
</dbReference>
<dbReference type="SUPFAM" id="SSF50784">
    <property type="entry name" value="Transcription factor IIA (TFIIA), beta-barrel domain"/>
    <property type="match status" value="1"/>
</dbReference>
<comment type="similarity">
    <text evidence="2">Belongs to the TFIIA subunit 1 family.</text>
</comment>
<proteinExistence type="inferred from homology"/>
<feature type="compositionally biased region" description="Acidic residues" evidence="6">
    <location>
        <begin position="412"/>
        <end position="439"/>
    </location>
</feature>
<dbReference type="CDD" id="cd07976">
    <property type="entry name" value="TFIIA_alpha_beta_like"/>
    <property type="match status" value="2"/>
</dbReference>
<dbReference type="STRING" id="8496.A0A151NWB7"/>
<dbReference type="RefSeq" id="XP_014466440.1">
    <property type="nucleotide sequence ID" value="XM_014610954.2"/>
</dbReference>
<comment type="caution">
    <text evidence="7">The sequence shown here is derived from an EMBL/GenBank/DDBJ whole genome shotgun (WGS) entry which is preliminary data.</text>
</comment>
<dbReference type="GeneID" id="106737224"/>
<dbReference type="PhylomeDB" id="A0A151NWB7"/>
<sequence>MAHANPVPKLYRSVIEDVIEGVRDLFAEEGVEEQVLKDLKQLWETKVMQSKATEGFFRHHSPQFTLQLPPGFHRTLQTSTASLVIPAGRGIQHFTTADLGASRASATLTLPSGIAYPIHVPAGVTLQTASGQIYKVNMPVMVTQAPGGASILQHPIQQIFQQLGQSSVLQANIASVAQLNTSSVQAAAEKVQTQDIPLQQTTVLQQGTVERKQLENSANVTLEQQPPQSQQQVTANTMLNQQASSMEKSPNSDLHTAVFTSKSPEVDSTTELVADNTFPIPQDMEGQVSPVCQDSVQQQVSDDIIELIIMGNGLDDNPLLKDQDNISSIEEMEPTMQIDSEIQTEQVCSGLEGIIQLDGTGDVSPKEEIESPRDVEENEFIGIIDSEDLKVLDDDEEDGDSISNSESSSSSDTEEPPVDIIEEDPLNSGDDVSEQDTPDLFDTDNVIVCQYDKIHRSKNKWKFYLKDGIMCFGGKDYVFAKAIGDAEW</sequence>
<name>A0A151NWB7_ALLMI</name>
<gene>
    <name evidence="7" type="primary">GTF2A1L</name>
    <name evidence="7" type="ORF">Y1Q_0011044</name>
</gene>
<protein>
    <submittedName>
        <fullName evidence="7">TFIIA-alpha and beta-like factor</fullName>
    </submittedName>
</protein>
<evidence type="ECO:0000256" key="4">
    <source>
        <dbReference type="ARBA" id="ARBA00023163"/>
    </source>
</evidence>
<evidence type="ECO:0000313" key="8">
    <source>
        <dbReference type="Proteomes" id="UP000050525"/>
    </source>
</evidence>
<organism evidence="7 8">
    <name type="scientific">Alligator mississippiensis</name>
    <name type="common">American alligator</name>
    <dbReference type="NCBI Taxonomy" id="8496"/>
    <lineage>
        <taxon>Eukaryota</taxon>
        <taxon>Metazoa</taxon>
        <taxon>Chordata</taxon>
        <taxon>Craniata</taxon>
        <taxon>Vertebrata</taxon>
        <taxon>Euteleostomi</taxon>
        <taxon>Archelosauria</taxon>
        <taxon>Archosauria</taxon>
        <taxon>Crocodylia</taxon>
        <taxon>Alligatoridae</taxon>
        <taxon>Alligatorinae</taxon>
        <taxon>Alligator</taxon>
    </lineage>
</organism>
<dbReference type="InterPro" id="IPR009088">
    <property type="entry name" value="TFIIA_b-brl"/>
</dbReference>
<dbReference type="PANTHER" id="PTHR12694:SF9">
    <property type="entry name" value="TFIIA-ALPHA AND BETA-LIKE FACTOR"/>
    <property type="match status" value="1"/>
</dbReference>
<dbReference type="Gene3D" id="2.30.18.10">
    <property type="entry name" value="Transcription factor IIA (TFIIA), beta-barrel domain"/>
    <property type="match status" value="1"/>
</dbReference>
<dbReference type="EMBL" id="AKHW03001657">
    <property type="protein sequence ID" value="KYO41202.1"/>
    <property type="molecule type" value="Genomic_DNA"/>
</dbReference>
<dbReference type="Proteomes" id="UP000050525">
    <property type="component" value="Unassembled WGS sequence"/>
</dbReference>
<evidence type="ECO:0000256" key="3">
    <source>
        <dbReference type="ARBA" id="ARBA00023015"/>
    </source>
</evidence>
<dbReference type="PANTHER" id="PTHR12694">
    <property type="entry name" value="TRANSCRIPTION INITIATION FACTOR IIA SUBUNIT 1"/>
    <property type="match status" value="1"/>
</dbReference>
<dbReference type="GO" id="GO:0006367">
    <property type="term" value="P:transcription initiation at RNA polymerase II promoter"/>
    <property type="evidence" value="ECO:0007669"/>
    <property type="project" value="InterPro"/>
</dbReference>
<dbReference type="FunFam" id="1.10.287.100:FF:000001">
    <property type="entry name" value="Transcription initiation factor IIA subunit"/>
    <property type="match status" value="1"/>
</dbReference>
<evidence type="ECO:0000256" key="2">
    <source>
        <dbReference type="ARBA" id="ARBA00010059"/>
    </source>
</evidence>
<evidence type="ECO:0000256" key="6">
    <source>
        <dbReference type="SAM" id="MobiDB-lite"/>
    </source>
</evidence>
<dbReference type="KEGG" id="amj:106737224"/>
<keyword evidence="5" id="KW-0539">Nucleus</keyword>